<dbReference type="InterPro" id="IPR010982">
    <property type="entry name" value="Lambda_DNA-bd_dom_sf"/>
</dbReference>
<name>A0A560FM32_9PROT</name>
<dbReference type="OrthoDB" id="7361823at2"/>
<dbReference type="CDD" id="cd00093">
    <property type="entry name" value="HTH_XRE"/>
    <property type="match status" value="1"/>
</dbReference>
<dbReference type="SUPFAM" id="SSF47413">
    <property type="entry name" value="lambda repressor-like DNA-binding domains"/>
    <property type="match status" value="1"/>
</dbReference>
<protein>
    <submittedName>
        <fullName evidence="2">Helix-turn-helix protein</fullName>
    </submittedName>
</protein>
<dbReference type="InterPro" id="IPR001387">
    <property type="entry name" value="Cro/C1-type_HTH"/>
</dbReference>
<feature type="domain" description="HTH cro/C1-type" evidence="1">
    <location>
        <begin position="45"/>
        <end position="96"/>
    </location>
</feature>
<dbReference type="Proteomes" id="UP000319859">
    <property type="component" value="Unassembled WGS sequence"/>
</dbReference>
<proteinExistence type="predicted"/>
<evidence type="ECO:0000313" key="2">
    <source>
        <dbReference type="EMBL" id="TWB22684.1"/>
    </source>
</evidence>
<dbReference type="RefSeq" id="WP_145749250.1">
    <property type="nucleotide sequence ID" value="NZ_VITN01000003.1"/>
</dbReference>
<dbReference type="GO" id="GO:0003677">
    <property type="term" value="F:DNA binding"/>
    <property type="evidence" value="ECO:0007669"/>
    <property type="project" value="InterPro"/>
</dbReference>
<reference evidence="2 3" key="1">
    <citation type="submission" date="2019-06" db="EMBL/GenBank/DDBJ databases">
        <title>Genomic Encyclopedia of Type Strains, Phase IV (KMG-V): Genome sequencing to study the core and pangenomes of soil and plant-associated prokaryotes.</title>
        <authorList>
            <person name="Whitman W."/>
        </authorList>
    </citation>
    <scope>NUCLEOTIDE SEQUENCE [LARGE SCALE GENOMIC DNA]</scope>
    <source>
        <strain evidence="2 3">BR 11880</strain>
    </source>
</reference>
<gene>
    <name evidence="2" type="ORF">FBZ89_103311</name>
</gene>
<sequence length="100" mass="10489">MAFVSRTANRKRGREAALAQFGAIVQDVADAVPLDGPDRLGALSRARRQALGMTLREVAAGTGLSLSFLSAVENGKPTAELGKVMAYMQALGIDLFGGLR</sequence>
<accession>A0A560FM32</accession>
<organism evidence="2 3">
    <name type="scientific">Nitrospirillum amazonense</name>
    <dbReference type="NCBI Taxonomy" id="28077"/>
    <lineage>
        <taxon>Bacteria</taxon>
        <taxon>Pseudomonadati</taxon>
        <taxon>Pseudomonadota</taxon>
        <taxon>Alphaproteobacteria</taxon>
        <taxon>Rhodospirillales</taxon>
        <taxon>Azospirillaceae</taxon>
        <taxon>Nitrospirillum</taxon>
    </lineage>
</organism>
<dbReference type="AlphaFoldDB" id="A0A560FM32"/>
<evidence type="ECO:0000259" key="1">
    <source>
        <dbReference type="PROSITE" id="PS50943"/>
    </source>
</evidence>
<dbReference type="SMART" id="SM00530">
    <property type="entry name" value="HTH_XRE"/>
    <property type="match status" value="1"/>
</dbReference>
<comment type="caution">
    <text evidence="2">The sequence shown here is derived from an EMBL/GenBank/DDBJ whole genome shotgun (WGS) entry which is preliminary data.</text>
</comment>
<evidence type="ECO:0000313" key="3">
    <source>
        <dbReference type="Proteomes" id="UP000319859"/>
    </source>
</evidence>
<dbReference type="Pfam" id="PF01381">
    <property type="entry name" value="HTH_3"/>
    <property type="match status" value="1"/>
</dbReference>
<dbReference type="EMBL" id="VITN01000003">
    <property type="protein sequence ID" value="TWB22684.1"/>
    <property type="molecule type" value="Genomic_DNA"/>
</dbReference>
<dbReference type="Gene3D" id="1.10.260.40">
    <property type="entry name" value="lambda repressor-like DNA-binding domains"/>
    <property type="match status" value="1"/>
</dbReference>
<dbReference type="PROSITE" id="PS50943">
    <property type="entry name" value="HTH_CROC1"/>
    <property type="match status" value="1"/>
</dbReference>